<dbReference type="Pfam" id="PF02585">
    <property type="entry name" value="PIG-L"/>
    <property type="match status" value="1"/>
</dbReference>
<comment type="caution">
    <text evidence="1">The sequence shown here is derived from an EMBL/GenBank/DDBJ whole genome shotgun (WGS) entry which is preliminary data.</text>
</comment>
<reference evidence="1" key="1">
    <citation type="journal article" date="2014" name="Front. Microbiol.">
        <title>High frequency of phylogenetically diverse reductive dehalogenase-homologous genes in deep subseafloor sedimentary metagenomes.</title>
        <authorList>
            <person name="Kawai M."/>
            <person name="Futagami T."/>
            <person name="Toyoda A."/>
            <person name="Takaki Y."/>
            <person name="Nishi S."/>
            <person name="Hori S."/>
            <person name="Arai W."/>
            <person name="Tsubouchi T."/>
            <person name="Morono Y."/>
            <person name="Uchiyama I."/>
            <person name="Ito T."/>
            <person name="Fujiyama A."/>
            <person name="Inagaki F."/>
            <person name="Takami H."/>
        </authorList>
    </citation>
    <scope>NUCLEOTIDE SEQUENCE</scope>
    <source>
        <strain evidence="1">Expedition CK06-06</strain>
    </source>
</reference>
<proteinExistence type="predicted"/>
<name>X0ZG30_9ZZZZ</name>
<dbReference type="SUPFAM" id="SSF102588">
    <property type="entry name" value="LmbE-like"/>
    <property type="match status" value="1"/>
</dbReference>
<dbReference type="Gene3D" id="3.40.50.10320">
    <property type="entry name" value="LmbE-like"/>
    <property type="match status" value="1"/>
</dbReference>
<gene>
    <name evidence="1" type="ORF">S01H4_06796</name>
</gene>
<dbReference type="EMBL" id="BART01002145">
    <property type="protein sequence ID" value="GAG57132.1"/>
    <property type="molecule type" value="Genomic_DNA"/>
</dbReference>
<dbReference type="AlphaFoldDB" id="X0ZG30"/>
<accession>X0ZG30</accession>
<dbReference type="InterPro" id="IPR003737">
    <property type="entry name" value="GlcNAc_PI_deacetylase-related"/>
</dbReference>
<evidence type="ECO:0000313" key="1">
    <source>
        <dbReference type="EMBL" id="GAG57132.1"/>
    </source>
</evidence>
<dbReference type="PANTHER" id="PTHR12993:SF11">
    <property type="entry name" value="N-ACETYLGLUCOSAMINYL-PHOSPHATIDYLINOSITOL DE-N-ACETYLASE"/>
    <property type="match status" value="1"/>
</dbReference>
<dbReference type="PANTHER" id="PTHR12993">
    <property type="entry name" value="N-ACETYLGLUCOSAMINYL-PHOSPHATIDYLINOSITOL DE-N-ACETYLASE-RELATED"/>
    <property type="match status" value="1"/>
</dbReference>
<protein>
    <recommendedName>
        <fullName evidence="2">PIG-L family deacetylase</fullName>
    </recommendedName>
</protein>
<sequence>MAKIIFFQAHPDDLEFNCAQLMHYLAIKSKRKYIIKIVSITKGEFGLPGAKYDKFKGKFLAKVRTRELYNAQSIHGISPKNIVFFGYIDGFVKFNKDFINRIADYIRKEKPDIIFAPEPIYTWYYHMDHVNTGKAIFYIIYNKLIDYIPILYFYSSLSPNFFFPFKKEDISLVNQLLACHKTQYWLMNYMMFIYKPIMKLAGRKIDGWKYAEPFRRIYFRKENKKKYKISLITRIFSHFFSSLPFYKAKYPQEILNKLKREKKQK</sequence>
<organism evidence="1">
    <name type="scientific">marine sediment metagenome</name>
    <dbReference type="NCBI Taxonomy" id="412755"/>
    <lineage>
        <taxon>unclassified sequences</taxon>
        <taxon>metagenomes</taxon>
        <taxon>ecological metagenomes</taxon>
    </lineage>
</organism>
<dbReference type="GO" id="GO:0016811">
    <property type="term" value="F:hydrolase activity, acting on carbon-nitrogen (but not peptide) bonds, in linear amides"/>
    <property type="evidence" value="ECO:0007669"/>
    <property type="project" value="TreeGrafter"/>
</dbReference>
<evidence type="ECO:0008006" key="2">
    <source>
        <dbReference type="Google" id="ProtNLM"/>
    </source>
</evidence>
<dbReference type="InterPro" id="IPR024078">
    <property type="entry name" value="LmbE-like_dom_sf"/>
</dbReference>